<dbReference type="SUPFAM" id="SSF48600">
    <property type="entry name" value="Chorismate mutase II"/>
    <property type="match status" value="1"/>
</dbReference>
<accession>A0A561PRL6</accession>
<dbReference type="SMART" id="SM00830">
    <property type="entry name" value="CM_2"/>
    <property type="match status" value="1"/>
</dbReference>
<dbReference type="InterPro" id="IPR036263">
    <property type="entry name" value="Chorismate_II_sf"/>
</dbReference>
<reference evidence="5 6" key="1">
    <citation type="submission" date="2019-06" db="EMBL/GenBank/DDBJ databases">
        <title>Sorghum-associated microbial communities from plants grown in Nebraska, USA.</title>
        <authorList>
            <person name="Schachtman D."/>
        </authorList>
    </citation>
    <scope>NUCLEOTIDE SEQUENCE [LARGE SCALE GENOMIC DNA]</scope>
    <source>
        <strain evidence="5 6">1209</strain>
    </source>
</reference>
<evidence type="ECO:0000256" key="1">
    <source>
        <dbReference type="ARBA" id="ARBA00012404"/>
    </source>
</evidence>
<dbReference type="Pfam" id="PF01817">
    <property type="entry name" value="CM_2"/>
    <property type="match status" value="1"/>
</dbReference>
<dbReference type="GO" id="GO:0046417">
    <property type="term" value="P:chorismate metabolic process"/>
    <property type="evidence" value="ECO:0007669"/>
    <property type="project" value="InterPro"/>
</dbReference>
<dbReference type="InterPro" id="IPR051331">
    <property type="entry name" value="Chorismate_mutase-related"/>
</dbReference>
<dbReference type="AlphaFoldDB" id="A0A561PRL6"/>
<sequence>MKTPEACENMADIRMAIDTIDQEVVQLLGRRFNYVKAAAKFKTSEAAVQAPERFKAMLAQRREWAMAAGLNADAIEKMYSDLVKHFIEEEMKHWQAR</sequence>
<feature type="binding site" evidence="3">
    <location>
        <position position="90"/>
    </location>
    <ligand>
        <name>substrate</name>
    </ligand>
</feature>
<evidence type="ECO:0000313" key="6">
    <source>
        <dbReference type="Proteomes" id="UP000320811"/>
    </source>
</evidence>
<dbReference type="InterPro" id="IPR008241">
    <property type="entry name" value="Isochorismate_pyruvate-lyase"/>
</dbReference>
<keyword evidence="2" id="KW-0413">Isomerase</keyword>
<comment type="caution">
    <text evidence="5">The sequence shown here is derived from an EMBL/GenBank/DDBJ whole genome shotgun (WGS) entry which is preliminary data.</text>
</comment>
<organism evidence="5 6">
    <name type="scientific">Chitinophaga polysaccharea</name>
    <dbReference type="NCBI Taxonomy" id="1293035"/>
    <lineage>
        <taxon>Bacteria</taxon>
        <taxon>Pseudomonadati</taxon>
        <taxon>Bacteroidota</taxon>
        <taxon>Chitinophagia</taxon>
        <taxon>Chitinophagales</taxon>
        <taxon>Chitinophagaceae</taxon>
        <taxon>Chitinophaga</taxon>
    </lineage>
</organism>
<dbReference type="GO" id="GO:0009697">
    <property type="term" value="P:salicylic acid biosynthetic process"/>
    <property type="evidence" value="ECO:0007669"/>
    <property type="project" value="InterPro"/>
</dbReference>
<proteinExistence type="predicted"/>
<keyword evidence="5" id="KW-0456">Lyase</keyword>
<dbReference type="GO" id="GO:0004106">
    <property type="term" value="F:chorismate mutase activity"/>
    <property type="evidence" value="ECO:0007669"/>
    <property type="project" value="UniProtKB-EC"/>
</dbReference>
<dbReference type="NCBIfam" id="TIGR01803">
    <property type="entry name" value="CM-like"/>
    <property type="match status" value="1"/>
</dbReference>
<dbReference type="PROSITE" id="PS51168">
    <property type="entry name" value="CHORISMATE_MUT_2"/>
    <property type="match status" value="1"/>
</dbReference>
<keyword evidence="5" id="KW-0670">Pyruvate</keyword>
<dbReference type="Proteomes" id="UP000320811">
    <property type="component" value="Unassembled WGS sequence"/>
</dbReference>
<evidence type="ECO:0000256" key="2">
    <source>
        <dbReference type="ARBA" id="ARBA00023235"/>
    </source>
</evidence>
<dbReference type="InterPro" id="IPR002701">
    <property type="entry name" value="CM_II_prokaryot"/>
</dbReference>
<dbReference type="OrthoDB" id="514491at2"/>
<evidence type="ECO:0000256" key="3">
    <source>
        <dbReference type="PIRSR" id="PIRSR029775-1"/>
    </source>
</evidence>
<dbReference type="EMBL" id="VIWO01000004">
    <property type="protein sequence ID" value="TWF40759.1"/>
    <property type="molecule type" value="Genomic_DNA"/>
</dbReference>
<dbReference type="InterPro" id="IPR036979">
    <property type="entry name" value="CM_dom_sf"/>
</dbReference>
<dbReference type="Gene3D" id="1.20.59.10">
    <property type="entry name" value="Chorismate mutase"/>
    <property type="match status" value="1"/>
</dbReference>
<dbReference type="RefSeq" id="WP_145670736.1">
    <property type="nucleotide sequence ID" value="NZ_VIWO01000004.1"/>
</dbReference>
<protein>
    <recommendedName>
        <fullName evidence="1">chorismate mutase</fullName>
        <ecNumber evidence="1">5.4.99.5</ecNumber>
    </recommendedName>
</protein>
<dbReference type="NCBIfam" id="NF005475">
    <property type="entry name" value="PRK07075.1"/>
    <property type="match status" value="1"/>
</dbReference>
<feature type="binding site" evidence="3">
    <location>
        <position position="42"/>
    </location>
    <ligand>
        <name>substrate</name>
    </ligand>
</feature>
<name>A0A561PRL6_9BACT</name>
<dbReference type="EC" id="5.4.99.5" evidence="1"/>
<evidence type="ECO:0000313" key="5">
    <source>
        <dbReference type="EMBL" id="TWF40759.1"/>
    </source>
</evidence>
<dbReference type="PANTHER" id="PTHR38041">
    <property type="entry name" value="CHORISMATE MUTASE"/>
    <property type="match status" value="1"/>
</dbReference>
<gene>
    <name evidence="5" type="ORF">FHW36_104443</name>
</gene>
<evidence type="ECO:0000259" key="4">
    <source>
        <dbReference type="PROSITE" id="PS51168"/>
    </source>
</evidence>
<dbReference type="PIRSF" id="PIRSF029775">
    <property type="entry name" value="Isochor_pyr_lyas"/>
    <property type="match status" value="1"/>
</dbReference>
<feature type="binding site" evidence="3">
    <location>
        <position position="14"/>
    </location>
    <ligand>
        <name>substrate</name>
    </ligand>
</feature>
<dbReference type="GO" id="GO:0016835">
    <property type="term" value="F:carbon-oxygen lyase activity"/>
    <property type="evidence" value="ECO:0007669"/>
    <property type="project" value="InterPro"/>
</dbReference>
<keyword evidence="6" id="KW-1185">Reference proteome</keyword>
<dbReference type="PANTHER" id="PTHR38041:SF1">
    <property type="entry name" value="CHORISMATE MUTASE"/>
    <property type="match status" value="1"/>
</dbReference>
<feature type="domain" description="Chorismate mutase" evidence="4">
    <location>
        <begin position="4"/>
        <end position="94"/>
    </location>
</feature>
<feature type="binding site" evidence="3">
    <location>
        <position position="31"/>
    </location>
    <ligand>
        <name>substrate</name>
    </ligand>
</feature>